<evidence type="ECO:0000313" key="1">
    <source>
        <dbReference type="EMBL" id="KAJ9080442.1"/>
    </source>
</evidence>
<dbReference type="EMBL" id="QTSX02001558">
    <property type="protein sequence ID" value="KAJ9080442.1"/>
    <property type="molecule type" value="Genomic_DNA"/>
</dbReference>
<reference evidence="1" key="1">
    <citation type="submission" date="2022-04" db="EMBL/GenBank/DDBJ databases">
        <title>Genome of the entomopathogenic fungus Entomophthora muscae.</title>
        <authorList>
            <person name="Elya C."/>
            <person name="Lovett B.R."/>
            <person name="Lee E."/>
            <person name="Macias A.M."/>
            <person name="Hajek A.E."/>
            <person name="De Bivort B.L."/>
            <person name="Kasson M.T."/>
            <person name="De Fine Licht H.H."/>
            <person name="Stajich J.E."/>
        </authorList>
    </citation>
    <scope>NUCLEOTIDE SEQUENCE</scope>
    <source>
        <strain evidence="1">Berkeley</strain>
    </source>
</reference>
<evidence type="ECO:0000313" key="2">
    <source>
        <dbReference type="Proteomes" id="UP001165960"/>
    </source>
</evidence>
<name>A0ACC2U0Z4_9FUNG</name>
<keyword evidence="2" id="KW-1185">Reference proteome</keyword>
<accession>A0ACC2U0Z4</accession>
<sequence length="92" mass="10239">MQGQDLLISGEYLVKSLTCNNLDPLLLDLPPRASRREDPLVLALLAEDPQPISWATPAPQGYSIQHNPWMLAEMSLMGFDSVRDPLGREQVP</sequence>
<dbReference type="Proteomes" id="UP001165960">
    <property type="component" value="Unassembled WGS sequence"/>
</dbReference>
<proteinExistence type="predicted"/>
<comment type="caution">
    <text evidence="1">The sequence shown here is derived from an EMBL/GenBank/DDBJ whole genome shotgun (WGS) entry which is preliminary data.</text>
</comment>
<protein>
    <submittedName>
        <fullName evidence="1">Uncharacterized protein</fullName>
    </submittedName>
</protein>
<gene>
    <name evidence="1" type="ORF">DSO57_1025001</name>
</gene>
<organism evidence="1 2">
    <name type="scientific">Entomophthora muscae</name>
    <dbReference type="NCBI Taxonomy" id="34485"/>
    <lineage>
        <taxon>Eukaryota</taxon>
        <taxon>Fungi</taxon>
        <taxon>Fungi incertae sedis</taxon>
        <taxon>Zoopagomycota</taxon>
        <taxon>Entomophthoromycotina</taxon>
        <taxon>Entomophthoromycetes</taxon>
        <taxon>Entomophthorales</taxon>
        <taxon>Entomophthoraceae</taxon>
        <taxon>Entomophthora</taxon>
    </lineage>
</organism>